<feature type="region of interest" description="Disordered" evidence="1">
    <location>
        <begin position="214"/>
        <end position="238"/>
    </location>
</feature>
<accession>A0A376CK18</accession>
<protein>
    <submittedName>
        <fullName evidence="3">Serine/threonine protein kinase</fullName>
    </submittedName>
</protein>
<name>A0A376CK18_9CORY</name>
<dbReference type="InterPro" id="IPR011009">
    <property type="entry name" value="Kinase-like_dom_sf"/>
</dbReference>
<proteinExistence type="predicted"/>
<feature type="compositionally biased region" description="Basic and acidic residues" evidence="1">
    <location>
        <begin position="294"/>
        <end position="303"/>
    </location>
</feature>
<keyword evidence="3" id="KW-0723">Serine/threonine-protein kinase</keyword>
<keyword evidence="2" id="KW-0812">Transmembrane</keyword>
<dbReference type="Gene3D" id="1.10.510.10">
    <property type="entry name" value="Transferase(Phosphotransferase) domain 1"/>
    <property type="match status" value="1"/>
</dbReference>
<dbReference type="GO" id="GO:0004674">
    <property type="term" value="F:protein serine/threonine kinase activity"/>
    <property type="evidence" value="ECO:0007669"/>
    <property type="project" value="UniProtKB-KW"/>
</dbReference>
<dbReference type="OrthoDB" id="4398434at2"/>
<dbReference type="Gene3D" id="3.30.200.20">
    <property type="entry name" value="Phosphorylase Kinase, domain 1"/>
    <property type="match status" value="1"/>
</dbReference>
<feature type="region of interest" description="Disordered" evidence="1">
    <location>
        <begin position="274"/>
        <end position="316"/>
    </location>
</feature>
<gene>
    <name evidence="3" type="ORF">NCTC11862_00617</name>
</gene>
<organism evidence="3 4">
    <name type="scientific">Corynebacterium pilosum</name>
    <dbReference type="NCBI Taxonomy" id="35756"/>
    <lineage>
        <taxon>Bacteria</taxon>
        <taxon>Bacillati</taxon>
        <taxon>Actinomycetota</taxon>
        <taxon>Actinomycetes</taxon>
        <taxon>Mycobacteriales</taxon>
        <taxon>Corynebacteriaceae</taxon>
        <taxon>Corynebacterium</taxon>
    </lineage>
</organism>
<evidence type="ECO:0000256" key="1">
    <source>
        <dbReference type="SAM" id="MobiDB-lite"/>
    </source>
</evidence>
<keyword evidence="4" id="KW-1185">Reference proteome</keyword>
<feature type="compositionally biased region" description="Basic and acidic residues" evidence="1">
    <location>
        <begin position="274"/>
        <end position="284"/>
    </location>
</feature>
<feature type="transmembrane region" description="Helical" evidence="2">
    <location>
        <begin position="349"/>
        <end position="374"/>
    </location>
</feature>
<keyword evidence="3" id="KW-0808">Transferase</keyword>
<dbReference type="AlphaFoldDB" id="A0A376CK18"/>
<keyword evidence="3" id="KW-0418">Kinase</keyword>
<dbReference type="EMBL" id="UFXQ01000001">
    <property type="protein sequence ID" value="STC68841.1"/>
    <property type="molecule type" value="Genomic_DNA"/>
</dbReference>
<sequence>MDTTALAQQLNDQYGLSQLKEIGTTEISTLLRATNTWGTTVREVEVFRKEVPEPDRDSVPQLEAALQSSAHPGSVTVTGCGLTPGSQLFVLRDQVTGRSLESLIEGRAAWGNHFTTEEATKLLQQIASAIDQFNKANHSSFLLRSINTERILIQDGSNPAILTLVGPSIGAGTASPDDNRRAFADVIAKMTGTAIDEDIFADAASCTEYLEALTRPASREPESTAPSKDSNAAGFSVVGPSEADTIDYAQHHENSNPEEDTVVTDVASTKEHADNGENVHHADSRNTSNDSDDSPARVDDARPVQHYPSTDPSMRAVEQDGTYAYSQQDYQGPPPGYQGYEEPEKKRKVWPWVLALVLILALIAGGVAVWYFFFNKEPWSDTDQQTVDAFPGIVSENQGGSGWQDLTCTSMEAEACQDSEIRCADEALGVTITRFPSEEDREDALPNGDAVTLGADQCEVTSYEIESQEPPAFIMAPEGDNSSYLITINGADAEQKRLSMPIC</sequence>
<evidence type="ECO:0000256" key="2">
    <source>
        <dbReference type="SAM" id="Phobius"/>
    </source>
</evidence>
<dbReference type="STRING" id="35756.GCA_001044155_00951"/>
<keyword evidence="2" id="KW-1133">Transmembrane helix</keyword>
<reference evidence="3 4" key="1">
    <citation type="submission" date="2018-06" db="EMBL/GenBank/DDBJ databases">
        <authorList>
            <consortium name="Pathogen Informatics"/>
            <person name="Doyle S."/>
        </authorList>
    </citation>
    <scope>NUCLEOTIDE SEQUENCE [LARGE SCALE GENOMIC DNA]</scope>
    <source>
        <strain evidence="3 4">NCTC11862</strain>
    </source>
</reference>
<dbReference type="Proteomes" id="UP000254467">
    <property type="component" value="Unassembled WGS sequence"/>
</dbReference>
<evidence type="ECO:0000313" key="4">
    <source>
        <dbReference type="Proteomes" id="UP000254467"/>
    </source>
</evidence>
<evidence type="ECO:0000313" key="3">
    <source>
        <dbReference type="EMBL" id="STC68841.1"/>
    </source>
</evidence>
<dbReference type="RefSeq" id="WP_018580983.1">
    <property type="nucleotide sequence ID" value="NZ_LDYD01000005.1"/>
</dbReference>
<keyword evidence="2" id="KW-0472">Membrane</keyword>
<dbReference type="SUPFAM" id="SSF56112">
    <property type="entry name" value="Protein kinase-like (PK-like)"/>
    <property type="match status" value="1"/>
</dbReference>